<dbReference type="Gene3D" id="3.30.70.790">
    <property type="entry name" value="UreE, C-terminal domain"/>
    <property type="match status" value="1"/>
</dbReference>
<evidence type="ECO:0000256" key="2">
    <source>
        <dbReference type="ARBA" id="ARBA00022490"/>
    </source>
</evidence>
<reference evidence="8" key="2">
    <citation type="submission" date="2023-01" db="EMBL/GenBank/DDBJ databases">
        <authorList>
            <person name="Sun Q."/>
            <person name="Evtushenko L."/>
        </authorList>
    </citation>
    <scope>NUCLEOTIDE SEQUENCE</scope>
    <source>
        <strain evidence="8">VKM B-2347</strain>
    </source>
</reference>
<evidence type="ECO:0000256" key="5">
    <source>
        <dbReference type="HAMAP-Rule" id="MF_00822"/>
    </source>
</evidence>
<organism evidence="8 9">
    <name type="scientific">Hansschlegelia plantiphila</name>
    <dbReference type="NCBI Taxonomy" id="374655"/>
    <lineage>
        <taxon>Bacteria</taxon>
        <taxon>Pseudomonadati</taxon>
        <taxon>Pseudomonadota</taxon>
        <taxon>Alphaproteobacteria</taxon>
        <taxon>Hyphomicrobiales</taxon>
        <taxon>Methylopilaceae</taxon>
        <taxon>Hansschlegelia</taxon>
    </lineage>
</organism>
<dbReference type="SMART" id="SM00988">
    <property type="entry name" value="UreE_N"/>
    <property type="match status" value="1"/>
</dbReference>
<evidence type="ECO:0000313" key="9">
    <source>
        <dbReference type="Proteomes" id="UP001143372"/>
    </source>
</evidence>
<protein>
    <recommendedName>
        <fullName evidence="5">Urease accessory protein UreE</fullName>
    </recommendedName>
</protein>
<evidence type="ECO:0000256" key="4">
    <source>
        <dbReference type="ARBA" id="ARBA00023186"/>
    </source>
</evidence>
<keyword evidence="4 5" id="KW-0143">Chaperone</keyword>
<dbReference type="GO" id="GO:0051082">
    <property type="term" value="F:unfolded protein binding"/>
    <property type="evidence" value="ECO:0007669"/>
    <property type="project" value="UniProtKB-UniRule"/>
</dbReference>
<proteinExistence type="inferred from homology"/>
<dbReference type="PIRSF" id="PIRSF036402">
    <property type="entry name" value="Ureas_acces_UreE"/>
    <property type="match status" value="1"/>
</dbReference>
<sequence length="179" mass="19473">MSPSPEIVTELAARLPEDAAGVEIDPLELTSEERASAHFSARTPGGRLVRVSLPRGVELQDGDVLLRDGEAAVVVRAAAEDLLWLRPRGNAVEWSAACYQLGNLHRPARFLEDGVLTPRDPLVTQMLHGLDIEVERVTRPFVGRRFGAAGAHHHHDHDHGAGHDHDHDAAHGQAAHRHG</sequence>
<dbReference type="Pfam" id="PF05194">
    <property type="entry name" value="UreE_C"/>
    <property type="match status" value="1"/>
</dbReference>
<feature type="compositionally biased region" description="Basic and acidic residues" evidence="6">
    <location>
        <begin position="157"/>
        <end position="170"/>
    </location>
</feature>
<dbReference type="HAMAP" id="MF_00822">
    <property type="entry name" value="UreE"/>
    <property type="match status" value="1"/>
</dbReference>
<evidence type="ECO:0000313" key="8">
    <source>
        <dbReference type="EMBL" id="GLK66923.1"/>
    </source>
</evidence>
<dbReference type="InterPro" id="IPR012406">
    <property type="entry name" value="UreE"/>
</dbReference>
<dbReference type="SUPFAM" id="SSF69737">
    <property type="entry name" value="Urease metallochaperone UreE, C-terminal domain"/>
    <property type="match status" value="1"/>
</dbReference>
<evidence type="ECO:0000256" key="3">
    <source>
        <dbReference type="ARBA" id="ARBA00022596"/>
    </source>
</evidence>
<dbReference type="GO" id="GO:0006457">
    <property type="term" value="P:protein folding"/>
    <property type="evidence" value="ECO:0007669"/>
    <property type="project" value="InterPro"/>
</dbReference>
<dbReference type="Gene3D" id="2.60.260.20">
    <property type="entry name" value="Urease metallochaperone UreE, N-terminal domain"/>
    <property type="match status" value="1"/>
</dbReference>
<keyword evidence="9" id="KW-1185">Reference proteome</keyword>
<keyword evidence="2 5" id="KW-0963">Cytoplasm</keyword>
<comment type="subcellular location">
    <subcellularLocation>
        <location evidence="1 5">Cytoplasm</location>
    </subcellularLocation>
</comment>
<dbReference type="Pfam" id="PF02814">
    <property type="entry name" value="UreE_N"/>
    <property type="match status" value="1"/>
</dbReference>
<gene>
    <name evidence="5" type="primary">ureE</name>
    <name evidence="8" type="ORF">GCM10008179_05610</name>
</gene>
<dbReference type="InterPro" id="IPR036118">
    <property type="entry name" value="UreE_N_sf"/>
</dbReference>
<dbReference type="Proteomes" id="UP001143372">
    <property type="component" value="Unassembled WGS sequence"/>
</dbReference>
<dbReference type="InterPro" id="IPR007864">
    <property type="entry name" value="UreE_C_dom"/>
</dbReference>
<evidence type="ECO:0000256" key="1">
    <source>
        <dbReference type="ARBA" id="ARBA00004496"/>
    </source>
</evidence>
<evidence type="ECO:0000259" key="7">
    <source>
        <dbReference type="SMART" id="SM00988"/>
    </source>
</evidence>
<comment type="function">
    <text evidence="5">Involved in urease metallocenter assembly. Binds nickel. Probably functions as a nickel donor during metallocenter assembly.</text>
</comment>
<dbReference type="GO" id="GO:0019627">
    <property type="term" value="P:urea metabolic process"/>
    <property type="evidence" value="ECO:0007669"/>
    <property type="project" value="InterPro"/>
</dbReference>
<dbReference type="GO" id="GO:0016151">
    <property type="term" value="F:nickel cation binding"/>
    <property type="evidence" value="ECO:0007669"/>
    <property type="project" value="UniProtKB-UniRule"/>
</dbReference>
<name>A0A9W6J015_9HYPH</name>
<feature type="domain" description="UreE urease accessory N-terminal" evidence="7">
    <location>
        <begin position="8"/>
        <end position="73"/>
    </location>
</feature>
<dbReference type="AlphaFoldDB" id="A0A9W6J015"/>
<comment type="similarity">
    <text evidence="5">Belongs to the UreE family.</text>
</comment>
<comment type="caution">
    <text evidence="8">The sequence shown here is derived from an EMBL/GenBank/DDBJ whole genome shotgun (WGS) entry which is preliminary data.</text>
</comment>
<dbReference type="EMBL" id="BSFI01000002">
    <property type="protein sequence ID" value="GLK66923.1"/>
    <property type="molecule type" value="Genomic_DNA"/>
</dbReference>
<evidence type="ECO:0000256" key="6">
    <source>
        <dbReference type="SAM" id="MobiDB-lite"/>
    </source>
</evidence>
<accession>A0A9W6J015</accession>
<dbReference type="GO" id="GO:0065003">
    <property type="term" value="P:protein-containing complex assembly"/>
    <property type="evidence" value="ECO:0007669"/>
    <property type="project" value="InterPro"/>
</dbReference>
<dbReference type="InterPro" id="IPR004029">
    <property type="entry name" value="UreE_N"/>
</dbReference>
<dbReference type="GO" id="GO:0005737">
    <property type="term" value="C:cytoplasm"/>
    <property type="evidence" value="ECO:0007669"/>
    <property type="project" value="UniProtKB-SubCell"/>
</dbReference>
<dbReference type="RefSeq" id="WP_271167181.1">
    <property type="nucleotide sequence ID" value="NZ_BSFI01000002.1"/>
</dbReference>
<dbReference type="SUPFAM" id="SSF69287">
    <property type="entry name" value="Urease metallochaperone UreE, N-terminal domain"/>
    <property type="match status" value="1"/>
</dbReference>
<keyword evidence="3 5" id="KW-0533">Nickel</keyword>
<reference evidence="8" key="1">
    <citation type="journal article" date="2014" name="Int. J. Syst. Evol. Microbiol.">
        <title>Complete genome sequence of Corynebacterium casei LMG S-19264T (=DSM 44701T), isolated from a smear-ripened cheese.</title>
        <authorList>
            <consortium name="US DOE Joint Genome Institute (JGI-PGF)"/>
            <person name="Walter F."/>
            <person name="Albersmeier A."/>
            <person name="Kalinowski J."/>
            <person name="Ruckert C."/>
        </authorList>
    </citation>
    <scope>NUCLEOTIDE SEQUENCE</scope>
    <source>
        <strain evidence="8">VKM B-2347</strain>
    </source>
</reference>
<feature type="region of interest" description="Disordered" evidence="6">
    <location>
        <begin position="149"/>
        <end position="179"/>
    </location>
</feature>